<evidence type="ECO:0000256" key="8">
    <source>
        <dbReference type="ARBA" id="ARBA00022815"/>
    </source>
</evidence>
<dbReference type="Gene3D" id="3.20.20.80">
    <property type="entry name" value="Glycosidases"/>
    <property type="match status" value="1"/>
</dbReference>
<dbReference type="FunFam" id="3.20.20.80:FF:000063">
    <property type="entry name" value="Beta-hexosaminidase"/>
    <property type="match status" value="1"/>
</dbReference>
<name>A0A9N9QGT2_9CUCU</name>
<comment type="catalytic activity">
    <reaction evidence="1 11">
        <text>Hydrolysis of terminal non-reducing N-acetyl-D-hexosamine residues in N-acetyl-beta-D-hexosaminides.</text>
        <dbReference type="EC" id="3.2.1.52"/>
    </reaction>
</comment>
<evidence type="ECO:0000256" key="12">
    <source>
        <dbReference type="PIRSR" id="PIRSR001093-1"/>
    </source>
</evidence>
<comment type="subcellular location">
    <subcellularLocation>
        <location evidence="2">Secreted</location>
    </subcellularLocation>
</comment>
<dbReference type="PROSITE" id="PS00967">
    <property type="entry name" value="NMU"/>
    <property type="match status" value="1"/>
</dbReference>
<dbReference type="GO" id="GO:0030203">
    <property type="term" value="P:glycosaminoglycan metabolic process"/>
    <property type="evidence" value="ECO:0007669"/>
    <property type="project" value="TreeGrafter"/>
</dbReference>
<evidence type="ECO:0000313" key="17">
    <source>
        <dbReference type="EMBL" id="CAG9764281.1"/>
    </source>
</evidence>
<dbReference type="Pfam" id="PF00728">
    <property type="entry name" value="Glyco_hydro_20"/>
    <property type="match status" value="1"/>
</dbReference>
<sequence length="538" mass="62247">MKSFCFVVSIILIWSLRSIKCSIPGPAVKASKGEVWPKPQQQNVSDKYFVFRPRNFEFEIAKGSSNCGFIQNALNRYFKILQENQVILDKQTKHRGIYKYKKSWVQDDDYQGYIDCLTVNLTGGCDNNLYPDIDMDEKYKLWVTPDRTELQATSIWGILRGLETFSQLVYLGDDGLTLRINATVIKDYPRYKHRGLLIDTSRHFIPMDKIYLTLDALAYNKMNVLHWHIVDDQSFPYFSEKFPELSEQGAYNKYTKVYMPEDIENVIEYARIRGIRVLPEFDTPGHTSSWGLSHPEILTPCEVYNTYGPMDPSKNATFELLQEFFGEVRQVFKDDFVHLGGDEVDFICWQADNNISNFMKKQNLTTYKDLESFYIQKVVNMVENLQFKSIVWEEVFSNGVKLPNETLVHVWKGGWTSTMKSVTEAGKFGLLSACWYLDDIGAEWNQYYMCDPTDFDGTQEQQELVLGGEACMWGEMVNEYNIISRVWPRASATAEKLWSAKADGYDLDEPSRRIEEHACRLNRRGIVAQPPNGPGYCD</sequence>
<dbReference type="EMBL" id="OU892278">
    <property type="protein sequence ID" value="CAG9764281.1"/>
    <property type="molecule type" value="Genomic_DNA"/>
</dbReference>
<dbReference type="InterPro" id="IPR018070">
    <property type="entry name" value="Neuromedin-U_amidation-site"/>
</dbReference>
<keyword evidence="18" id="KW-1185">Reference proteome</keyword>
<feature type="chain" id="PRO_5040334187" description="Beta-hexosaminidase" evidence="14">
    <location>
        <begin position="22"/>
        <end position="538"/>
    </location>
</feature>
<feature type="signal peptide" evidence="14">
    <location>
        <begin position="1"/>
        <end position="21"/>
    </location>
</feature>
<evidence type="ECO:0000256" key="13">
    <source>
        <dbReference type="PIRSR" id="PIRSR001093-2"/>
    </source>
</evidence>
<dbReference type="GO" id="GO:0005576">
    <property type="term" value="C:extracellular region"/>
    <property type="evidence" value="ECO:0007669"/>
    <property type="project" value="UniProtKB-SubCell"/>
</dbReference>
<dbReference type="InterPro" id="IPR029019">
    <property type="entry name" value="HEX_eukaryotic_N"/>
</dbReference>
<evidence type="ECO:0000256" key="5">
    <source>
        <dbReference type="ARBA" id="ARBA00022525"/>
    </source>
</evidence>
<evidence type="ECO:0000259" key="15">
    <source>
        <dbReference type="Pfam" id="PF00728"/>
    </source>
</evidence>
<keyword evidence="8" id="KW-0027">Amidation</keyword>
<evidence type="ECO:0000256" key="9">
    <source>
        <dbReference type="ARBA" id="ARBA00023180"/>
    </source>
</evidence>
<comment type="similarity">
    <text evidence="4">Belongs to the NmU family.</text>
</comment>
<dbReference type="PANTHER" id="PTHR22600:SF21">
    <property type="entry name" value="BETA-HEXOSAMINIDASE A"/>
    <property type="match status" value="1"/>
</dbReference>
<dbReference type="PRINTS" id="PR00738">
    <property type="entry name" value="GLHYDRLASE20"/>
</dbReference>
<feature type="disulfide bond" evidence="13">
    <location>
        <begin position="67"/>
        <end position="125"/>
    </location>
</feature>
<feature type="active site" description="Proton donor" evidence="12">
    <location>
        <position position="343"/>
    </location>
</feature>
<dbReference type="GO" id="GO:0006689">
    <property type="term" value="P:ganglioside catabolic process"/>
    <property type="evidence" value="ECO:0007669"/>
    <property type="project" value="TreeGrafter"/>
</dbReference>
<accession>A0A9N9QGT2</accession>
<dbReference type="Proteomes" id="UP001152799">
    <property type="component" value="Chromosome 2"/>
</dbReference>
<dbReference type="CDD" id="cd06562">
    <property type="entry name" value="GH20_HexA_HexB-like"/>
    <property type="match status" value="1"/>
</dbReference>
<dbReference type="InterPro" id="IPR025705">
    <property type="entry name" value="Beta_hexosaminidase_sua/sub"/>
</dbReference>
<evidence type="ECO:0000256" key="2">
    <source>
        <dbReference type="ARBA" id="ARBA00004613"/>
    </source>
</evidence>
<evidence type="ECO:0000256" key="1">
    <source>
        <dbReference type="ARBA" id="ARBA00001231"/>
    </source>
</evidence>
<evidence type="ECO:0000259" key="16">
    <source>
        <dbReference type="Pfam" id="PF14845"/>
    </source>
</evidence>
<feature type="disulfide bond" evidence="13">
    <location>
        <begin position="519"/>
        <end position="537"/>
    </location>
</feature>
<reference evidence="17" key="1">
    <citation type="submission" date="2022-01" db="EMBL/GenBank/DDBJ databases">
        <authorList>
            <person name="King R."/>
        </authorList>
    </citation>
    <scope>NUCLEOTIDE SEQUENCE</scope>
</reference>
<evidence type="ECO:0000256" key="6">
    <source>
        <dbReference type="ARBA" id="ARBA00022729"/>
    </source>
</evidence>
<keyword evidence="13" id="KW-1015">Disulfide bond</keyword>
<dbReference type="GO" id="GO:0016020">
    <property type="term" value="C:membrane"/>
    <property type="evidence" value="ECO:0007669"/>
    <property type="project" value="TreeGrafter"/>
</dbReference>
<dbReference type="EC" id="3.2.1.52" evidence="11"/>
<dbReference type="GO" id="GO:0004563">
    <property type="term" value="F:beta-N-acetylhexosaminidase activity"/>
    <property type="evidence" value="ECO:0007669"/>
    <property type="project" value="UniProtKB-EC"/>
</dbReference>
<keyword evidence="10 11" id="KW-0326">Glycosidase</keyword>
<evidence type="ECO:0000256" key="3">
    <source>
        <dbReference type="ARBA" id="ARBA00006285"/>
    </source>
</evidence>
<dbReference type="SUPFAM" id="SSF51445">
    <property type="entry name" value="(Trans)glycosidases"/>
    <property type="match status" value="1"/>
</dbReference>
<keyword evidence="5" id="KW-0964">Secreted</keyword>
<dbReference type="Gene3D" id="3.30.379.10">
    <property type="entry name" value="Chitobiase/beta-hexosaminidase domain 2-like"/>
    <property type="match status" value="1"/>
</dbReference>
<evidence type="ECO:0000256" key="7">
    <source>
        <dbReference type="ARBA" id="ARBA00022801"/>
    </source>
</evidence>
<protein>
    <recommendedName>
        <fullName evidence="11">Beta-hexosaminidase</fullName>
        <ecNumber evidence="11">3.2.1.52</ecNumber>
    </recommendedName>
</protein>
<dbReference type="InterPro" id="IPR015883">
    <property type="entry name" value="Glyco_hydro_20_cat"/>
</dbReference>
<evidence type="ECO:0000256" key="11">
    <source>
        <dbReference type="PIRNR" id="PIRNR001093"/>
    </source>
</evidence>
<dbReference type="GO" id="GO:0005975">
    <property type="term" value="P:carbohydrate metabolic process"/>
    <property type="evidence" value="ECO:0007669"/>
    <property type="project" value="InterPro"/>
</dbReference>
<evidence type="ECO:0000256" key="4">
    <source>
        <dbReference type="ARBA" id="ARBA00009957"/>
    </source>
</evidence>
<keyword evidence="7 11" id="KW-0378">Hydrolase</keyword>
<dbReference type="GO" id="GO:0005764">
    <property type="term" value="C:lysosome"/>
    <property type="evidence" value="ECO:0007669"/>
    <property type="project" value="TreeGrafter"/>
</dbReference>
<feature type="domain" description="Beta-hexosaminidase eukaryotic type N-terminal" evidence="16">
    <location>
        <begin position="35"/>
        <end position="168"/>
    </location>
</feature>
<keyword evidence="6 14" id="KW-0732">Signal</keyword>
<dbReference type="Pfam" id="PF14845">
    <property type="entry name" value="Glycohydro_20b2"/>
    <property type="match status" value="1"/>
</dbReference>
<organism evidence="17 18">
    <name type="scientific">Ceutorhynchus assimilis</name>
    <name type="common">cabbage seed weevil</name>
    <dbReference type="NCBI Taxonomy" id="467358"/>
    <lineage>
        <taxon>Eukaryota</taxon>
        <taxon>Metazoa</taxon>
        <taxon>Ecdysozoa</taxon>
        <taxon>Arthropoda</taxon>
        <taxon>Hexapoda</taxon>
        <taxon>Insecta</taxon>
        <taxon>Pterygota</taxon>
        <taxon>Neoptera</taxon>
        <taxon>Endopterygota</taxon>
        <taxon>Coleoptera</taxon>
        <taxon>Polyphaga</taxon>
        <taxon>Cucujiformia</taxon>
        <taxon>Curculionidae</taxon>
        <taxon>Ceutorhynchinae</taxon>
        <taxon>Ceutorhynchus</taxon>
    </lineage>
</organism>
<dbReference type="PANTHER" id="PTHR22600">
    <property type="entry name" value="BETA-HEXOSAMINIDASE"/>
    <property type="match status" value="1"/>
</dbReference>
<feature type="disulfide bond" evidence="13">
    <location>
        <begin position="301"/>
        <end position="348"/>
    </location>
</feature>
<dbReference type="InterPro" id="IPR029018">
    <property type="entry name" value="Hex-like_dom2"/>
</dbReference>
<dbReference type="AlphaFoldDB" id="A0A9N9QGT2"/>
<feature type="domain" description="Glycoside hydrolase family 20 catalytic" evidence="15">
    <location>
        <begin position="191"/>
        <end position="500"/>
    </location>
</feature>
<keyword evidence="9" id="KW-0325">Glycoprotein</keyword>
<evidence type="ECO:0000313" key="18">
    <source>
        <dbReference type="Proteomes" id="UP001152799"/>
    </source>
</evidence>
<dbReference type="PIRSF" id="PIRSF001093">
    <property type="entry name" value="B-hxosamndse_ab_euk"/>
    <property type="match status" value="1"/>
</dbReference>
<evidence type="ECO:0000256" key="10">
    <source>
        <dbReference type="ARBA" id="ARBA00023295"/>
    </source>
</evidence>
<comment type="similarity">
    <text evidence="3 11">Belongs to the glycosyl hydrolase 20 family.</text>
</comment>
<proteinExistence type="inferred from homology"/>
<dbReference type="InterPro" id="IPR017853">
    <property type="entry name" value="GH"/>
</dbReference>
<gene>
    <name evidence="17" type="ORF">CEUTPL_LOCUS4921</name>
</gene>
<evidence type="ECO:0000256" key="14">
    <source>
        <dbReference type="SAM" id="SignalP"/>
    </source>
</evidence>
<dbReference type="OrthoDB" id="428480at2759"/>
<dbReference type="SUPFAM" id="SSF55545">
    <property type="entry name" value="beta-N-acetylhexosaminidase-like domain"/>
    <property type="match status" value="1"/>
</dbReference>